<comment type="caution">
    <text evidence="1">The sequence shown here is derived from an EMBL/GenBank/DDBJ whole genome shotgun (WGS) entry which is preliminary data.</text>
</comment>
<accession>A0A9P5XG33</accession>
<protein>
    <submittedName>
        <fullName evidence="1">Uncharacterized protein</fullName>
    </submittedName>
</protein>
<dbReference type="AlphaFoldDB" id="A0A9P5XG33"/>
<reference evidence="1" key="1">
    <citation type="submission" date="2020-11" db="EMBL/GenBank/DDBJ databases">
        <authorList>
            <consortium name="DOE Joint Genome Institute"/>
            <person name="Ahrendt S."/>
            <person name="Riley R."/>
            <person name="Andreopoulos W."/>
            <person name="Labutti K."/>
            <person name="Pangilinan J."/>
            <person name="Ruiz-Duenas F.J."/>
            <person name="Barrasa J.M."/>
            <person name="Sanchez-Garcia M."/>
            <person name="Camarero S."/>
            <person name="Miyauchi S."/>
            <person name="Serrano A."/>
            <person name="Linde D."/>
            <person name="Babiker R."/>
            <person name="Drula E."/>
            <person name="Ayuso-Fernandez I."/>
            <person name="Pacheco R."/>
            <person name="Padilla G."/>
            <person name="Ferreira P."/>
            <person name="Barriuso J."/>
            <person name="Kellner H."/>
            <person name="Castanera R."/>
            <person name="Alfaro M."/>
            <person name="Ramirez L."/>
            <person name="Pisabarro A.G."/>
            <person name="Kuo A."/>
            <person name="Tritt A."/>
            <person name="Lipzen A."/>
            <person name="He G."/>
            <person name="Yan M."/>
            <person name="Ng V."/>
            <person name="Cullen D."/>
            <person name="Martin F."/>
            <person name="Rosso M.-N."/>
            <person name="Henrissat B."/>
            <person name="Hibbett D."/>
            <person name="Martinez A.T."/>
            <person name="Grigoriev I.V."/>
        </authorList>
    </citation>
    <scope>NUCLEOTIDE SEQUENCE</scope>
    <source>
        <strain evidence="1">MF-IS2</strain>
    </source>
</reference>
<evidence type="ECO:0000313" key="1">
    <source>
        <dbReference type="EMBL" id="KAF9449714.1"/>
    </source>
</evidence>
<name>A0A9P5XG33_9AGAR</name>
<dbReference type="EMBL" id="MU151122">
    <property type="protein sequence ID" value="KAF9449714.1"/>
    <property type="molecule type" value="Genomic_DNA"/>
</dbReference>
<gene>
    <name evidence="1" type="ORF">P691DRAFT_790580</name>
</gene>
<evidence type="ECO:0000313" key="2">
    <source>
        <dbReference type="Proteomes" id="UP000807342"/>
    </source>
</evidence>
<sequence>MTRRRSPANLEQRRQVRYLAYHHPHLNPNQIAKIVRCAYSAVGKIVANTYGGGDAEPDVPPQDEAFLMKYGVPAEDIGVLVPTDHQVGPKNDHPILIEDMQSLKDEDQSSRGSDRSEVDEKWVLRFFNAGGPKLPAHIVKEMVAAGFKQYTLLHMIKTYTHKLELANYLATILRVTQLERDVIADLVMECRDRLFKQVKLGGLE</sequence>
<organism evidence="1 2">
    <name type="scientific">Macrolepiota fuliginosa MF-IS2</name>
    <dbReference type="NCBI Taxonomy" id="1400762"/>
    <lineage>
        <taxon>Eukaryota</taxon>
        <taxon>Fungi</taxon>
        <taxon>Dikarya</taxon>
        <taxon>Basidiomycota</taxon>
        <taxon>Agaricomycotina</taxon>
        <taxon>Agaricomycetes</taxon>
        <taxon>Agaricomycetidae</taxon>
        <taxon>Agaricales</taxon>
        <taxon>Agaricineae</taxon>
        <taxon>Agaricaceae</taxon>
        <taxon>Macrolepiota</taxon>
    </lineage>
</organism>
<keyword evidence="2" id="KW-1185">Reference proteome</keyword>
<proteinExistence type="predicted"/>
<dbReference type="OrthoDB" id="10505229at2759"/>
<dbReference type="Proteomes" id="UP000807342">
    <property type="component" value="Unassembled WGS sequence"/>
</dbReference>